<comment type="caution">
    <text evidence="7">The sequence shown here is derived from an EMBL/GenBank/DDBJ whole genome shotgun (WGS) entry which is preliminary data.</text>
</comment>
<dbReference type="GO" id="GO:0042744">
    <property type="term" value="P:hydrogen peroxide catabolic process"/>
    <property type="evidence" value="ECO:0007669"/>
    <property type="project" value="TreeGrafter"/>
</dbReference>
<evidence type="ECO:0000313" key="8">
    <source>
        <dbReference type="Proteomes" id="UP000813444"/>
    </source>
</evidence>
<keyword evidence="8" id="KW-1185">Reference proteome</keyword>
<dbReference type="Pfam" id="PF00141">
    <property type="entry name" value="peroxidase"/>
    <property type="match status" value="1"/>
</dbReference>
<dbReference type="EMBL" id="JAGPNK010000011">
    <property type="protein sequence ID" value="KAH7311247.1"/>
    <property type="molecule type" value="Genomic_DNA"/>
</dbReference>
<comment type="similarity">
    <text evidence="4">Belongs to the peroxidase family.</text>
</comment>
<evidence type="ECO:0000256" key="4">
    <source>
        <dbReference type="RuleBase" id="RU004241"/>
    </source>
</evidence>
<keyword evidence="3 5" id="KW-0560">Oxidoreductase</keyword>
<reference evidence="7" key="1">
    <citation type="journal article" date="2021" name="Nat. Commun.">
        <title>Genetic determinants of endophytism in the Arabidopsis root mycobiome.</title>
        <authorList>
            <person name="Mesny F."/>
            <person name="Miyauchi S."/>
            <person name="Thiergart T."/>
            <person name="Pickel B."/>
            <person name="Atanasova L."/>
            <person name="Karlsson M."/>
            <person name="Huettel B."/>
            <person name="Barry K.W."/>
            <person name="Haridas S."/>
            <person name="Chen C."/>
            <person name="Bauer D."/>
            <person name="Andreopoulos W."/>
            <person name="Pangilinan J."/>
            <person name="LaButti K."/>
            <person name="Riley R."/>
            <person name="Lipzen A."/>
            <person name="Clum A."/>
            <person name="Drula E."/>
            <person name="Henrissat B."/>
            <person name="Kohler A."/>
            <person name="Grigoriev I.V."/>
            <person name="Martin F.M."/>
            <person name="Hacquard S."/>
        </authorList>
    </citation>
    <scope>NUCLEOTIDE SEQUENCE</scope>
    <source>
        <strain evidence="7">MPI-CAGE-CH-0235</strain>
    </source>
</reference>
<name>A0A8K0WPH5_9HYPO</name>
<dbReference type="OrthoDB" id="5985073at2759"/>
<dbReference type="Gene3D" id="1.10.420.10">
    <property type="entry name" value="Peroxidase, domain 2"/>
    <property type="match status" value="1"/>
</dbReference>
<sequence>MAAKVVIAALLHTVVGYTWPDSRTDYLETILYQQTGYRQEEMAFAVVPCSRNIFVDREKRIISAEWFRTAYHDMATADVEAGTGGIDGSIGFETDRAENVGTAFNGSTGFFVTLQSARGSMADLIALGAQMSLASCSDGNMQIPYRAGRIDATEAGPPGVPEPQQDLDSHTASFKKQGFNVTEMIGLVACGHSIGGVHGVDFPDIVDHDLEGDERQDFDQTVAHFDNVVAKDFVGNISQNPLAFGHNHTTRSDARIFNADGGDLIHRMAESNDFFIDTCKDLVERMLNTVPRGVELTAPIEPVVVKPDHLWITINDDNTKTLGGEIRVHGSTSPSARRVLILVRGQGGGLTGHNVFARTRDGLEGGGLYPNMPTFTFYEFETTVPAAFAISFFAVDIIGPNGFRKRFDNNGAGLPWVDAVIPQIHDTSCRNLESEVIEIDENNFFIIITHTLRLVAAMRDAGFEKLVLSVPRPVEMPDTLAVRFEQEEVVMDKVDGFEGSGYARYEANYSFKLNVLGPMLHYDLIAVGPNGNTTNAFNPWKDLRVC</sequence>
<dbReference type="InterPro" id="IPR002016">
    <property type="entry name" value="Haem_peroxidase"/>
</dbReference>
<keyword evidence="2" id="KW-0479">Metal-binding</keyword>
<evidence type="ECO:0000313" key="7">
    <source>
        <dbReference type="EMBL" id="KAH7311247.1"/>
    </source>
</evidence>
<dbReference type="InterPro" id="IPR010255">
    <property type="entry name" value="Haem_peroxidase_sf"/>
</dbReference>
<evidence type="ECO:0000256" key="3">
    <source>
        <dbReference type="ARBA" id="ARBA00023002"/>
    </source>
</evidence>
<accession>A0A8K0WPH5</accession>
<evidence type="ECO:0000259" key="6">
    <source>
        <dbReference type="PROSITE" id="PS50873"/>
    </source>
</evidence>
<feature type="signal peptide" evidence="5">
    <location>
        <begin position="1"/>
        <end position="16"/>
    </location>
</feature>
<dbReference type="EC" id="1.11.1.-" evidence="5"/>
<feature type="domain" description="Plant heme peroxidase family profile" evidence="6">
    <location>
        <begin position="120"/>
        <end position="327"/>
    </location>
</feature>
<dbReference type="PANTHER" id="PTHR31356">
    <property type="entry name" value="THYLAKOID LUMENAL 29 KDA PROTEIN, CHLOROPLASTIC-RELATED"/>
    <property type="match status" value="1"/>
</dbReference>
<dbReference type="SUPFAM" id="SSF48113">
    <property type="entry name" value="Heme-dependent peroxidases"/>
    <property type="match status" value="1"/>
</dbReference>
<dbReference type="PANTHER" id="PTHR31356:SF53">
    <property type="entry name" value="HEME PEROXIDASE"/>
    <property type="match status" value="1"/>
</dbReference>
<dbReference type="GO" id="GO:0046872">
    <property type="term" value="F:metal ion binding"/>
    <property type="evidence" value="ECO:0007669"/>
    <property type="project" value="UniProtKB-UniRule"/>
</dbReference>
<dbReference type="PROSITE" id="PS50873">
    <property type="entry name" value="PEROXIDASE_4"/>
    <property type="match status" value="1"/>
</dbReference>
<keyword evidence="5" id="KW-0732">Signal</keyword>
<dbReference type="GO" id="GO:0000302">
    <property type="term" value="P:response to reactive oxygen species"/>
    <property type="evidence" value="ECO:0007669"/>
    <property type="project" value="TreeGrafter"/>
</dbReference>
<dbReference type="GO" id="GO:0034599">
    <property type="term" value="P:cellular response to oxidative stress"/>
    <property type="evidence" value="ECO:0007669"/>
    <property type="project" value="InterPro"/>
</dbReference>
<keyword evidence="2" id="KW-0349">Heme</keyword>
<dbReference type="Gene3D" id="1.10.520.10">
    <property type="match status" value="1"/>
</dbReference>
<evidence type="ECO:0000256" key="5">
    <source>
        <dbReference type="RuleBase" id="RU363051"/>
    </source>
</evidence>
<feature type="chain" id="PRO_5035487584" description="Peroxidase" evidence="5">
    <location>
        <begin position="17"/>
        <end position="546"/>
    </location>
</feature>
<organism evidence="7 8">
    <name type="scientific">Stachybotrys elegans</name>
    <dbReference type="NCBI Taxonomy" id="80388"/>
    <lineage>
        <taxon>Eukaryota</taxon>
        <taxon>Fungi</taxon>
        <taxon>Dikarya</taxon>
        <taxon>Ascomycota</taxon>
        <taxon>Pezizomycotina</taxon>
        <taxon>Sordariomycetes</taxon>
        <taxon>Hypocreomycetidae</taxon>
        <taxon>Hypocreales</taxon>
        <taxon>Stachybotryaceae</taxon>
        <taxon>Stachybotrys</taxon>
    </lineage>
</organism>
<dbReference type="GO" id="GO:0004601">
    <property type="term" value="F:peroxidase activity"/>
    <property type="evidence" value="ECO:0007669"/>
    <property type="project" value="UniProtKB-KW"/>
</dbReference>
<evidence type="ECO:0000256" key="1">
    <source>
        <dbReference type="ARBA" id="ARBA00022559"/>
    </source>
</evidence>
<keyword evidence="1 5" id="KW-0575">Peroxidase</keyword>
<proteinExistence type="inferred from homology"/>
<dbReference type="GO" id="GO:0020037">
    <property type="term" value="F:heme binding"/>
    <property type="evidence" value="ECO:0007669"/>
    <property type="project" value="UniProtKB-UniRule"/>
</dbReference>
<evidence type="ECO:0000256" key="2">
    <source>
        <dbReference type="ARBA" id="ARBA00022617"/>
    </source>
</evidence>
<dbReference type="InterPro" id="IPR044831">
    <property type="entry name" value="Ccp1-like"/>
</dbReference>
<dbReference type="Proteomes" id="UP000813444">
    <property type="component" value="Unassembled WGS sequence"/>
</dbReference>
<dbReference type="AlphaFoldDB" id="A0A8K0WPH5"/>
<keyword evidence="2" id="KW-0408">Iron</keyword>
<protein>
    <recommendedName>
        <fullName evidence="5">Peroxidase</fullName>
        <ecNumber evidence="5">1.11.1.-</ecNumber>
    </recommendedName>
</protein>
<gene>
    <name evidence="7" type="ORF">B0I35DRAFT_357793</name>
</gene>